<sequence length="119" mass="12681">MEIDRSRIGLSAEGFDLEGDDLAEFVTQARDELDAIGDFWGDGNEGVTFFKGQGGGMGYEAVTGQVKEGIEVFVYAHHEIAARLRLMAGNVAVADWESVAAILATLPPPDPDQPVWGAG</sequence>
<accession>A0A4R4WAN8</accession>
<dbReference type="OrthoDB" id="3536898at2"/>
<proteinExistence type="predicted"/>
<evidence type="ECO:0000313" key="2">
    <source>
        <dbReference type="Proteomes" id="UP000294543"/>
    </source>
</evidence>
<dbReference type="Proteomes" id="UP000294543">
    <property type="component" value="Unassembled WGS sequence"/>
</dbReference>
<evidence type="ECO:0000313" key="1">
    <source>
        <dbReference type="EMBL" id="TDD15849.1"/>
    </source>
</evidence>
<dbReference type="EMBL" id="SMKP01000117">
    <property type="protein sequence ID" value="TDD15849.1"/>
    <property type="molecule type" value="Genomic_DNA"/>
</dbReference>
<organism evidence="1 2">
    <name type="scientific">Nonomuraea diastatica</name>
    <dbReference type="NCBI Taxonomy" id="1848329"/>
    <lineage>
        <taxon>Bacteria</taxon>
        <taxon>Bacillati</taxon>
        <taxon>Actinomycetota</taxon>
        <taxon>Actinomycetes</taxon>
        <taxon>Streptosporangiales</taxon>
        <taxon>Streptosporangiaceae</taxon>
        <taxon>Nonomuraea</taxon>
    </lineage>
</organism>
<dbReference type="RefSeq" id="WP_132514929.1">
    <property type="nucleotide sequence ID" value="NZ_SMKP01000117.1"/>
</dbReference>
<name>A0A4R4WAN8_9ACTN</name>
<reference evidence="1 2" key="1">
    <citation type="submission" date="2019-03" db="EMBL/GenBank/DDBJ databases">
        <title>Draft genome sequences of novel Actinobacteria.</title>
        <authorList>
            <person name="Sahin N."/>
            <person name="Ay H."/>
            <person name="Saygin H."/>
        </authorList>
    </citation>
    <scope>NUCLEOTIDE SEQUENCE [LARGE SCALE GENOMIC DNA]</scope>
    <source>
        <strain evidence="1 2">KC712</strain>
    </source>
</reference>
<gene>
    <name evidence="1" type="ORF">E1294_33215</name>
</gene>
<keyword evidence="2" id="KW-1185">Reference proteome</keyword>
<dbReference type="AlphaFoldDB" id="A0A4R4WAN8"/>
<comment type="caution">
    <text evidence="1">The sequence shown here is derived from an EMBL/GenBank/DDBJ whole genome shotgun (WGS) entry which is preliminary data.</text>
</comment>
<protein>
    <submittedName>
        <fullName evidence="1">Uncharacterized protein</fullName>
    </submittedName>
</protein>